<comment type="caution">
    <text evidence="1">The sequence shown here is derived from an EMBL/GenBank/DDBJ whole genome shotgun (WGS) entry which is preliminary data.</text>
</comment>
<protein>
    <submittedName>
        <fullName evidence="1">Uncharacterized protein</fullName>
    </submittedName>
</protein>
<evidence type="ECO:0000313" key="1">
    <source>
        <dbReference type="EMBL" id="KAF7683657.1"/>
    </source>
</evidence>
<gene>
    <name evidence="1" type="ORF">TCON_1134</name>
</gene>
<name>A0ABQ7HZM0_9MICR</name>
<dbReference type="EMBL" id="SBIQ01000064">
    <property type="protein sequence ID" value="KAF7683657.1"/>
    <property type="molecule type" value="Genomic_DNA"/>
</dbReference>
<organism evidence="1 2">
    <name type="scientific">Astathelohania contejeani</name>
    <dbReference type="NCBI Taxonomy" id="164912"/>
    <lineage>
        <taxon>Eukaryota</taxon>
        <taxon>Fungi</taxon>
        <taxon>Fungi incertae sedis</taxon>
        <taxon>Microsporidia</taxon>
        <taxon>Astathelohaniidae</taxon>
        <taxon>Astathelohania</taxon>
    </lineage>
</organism>
<keyword evidence="2" id="KW-1185">Reference proteome</keyword>
<evidence type="ECO:0000313" key="2">
    <source>
        <dbReference type="Proteomes" id="UP001516464"/>
    </source>
</evidence>
<reference evidence="1 2" key="1">
    <citation type="submission" date="2019-01" db="EMBL/GenBank/DDBJ databases">
        <title>Genomes sequencing and comparative genomics of infectious freshwater microsporidia, Cucumispora dikerogammari and Thelohania contejeani.</title>
        <authorList>
            <person name="Cormier A."/>
            <person name="Giraud I."/>
            <person name="Wattier R."/>
            <person name="Teixeira M."/>
            <person name="Grandjean F."/>
            <person name="Rigaud T."/>
            <person name="Cordaux R."/>
        </authorList>
    </citation>
    <scope>NUCLEOTIDE SEQUENCE [LARGE SCALE GENOMIC DNA]</scope>
    <source>
        <strain evidence="1">T1</strain>
        <tissue evidence="1">Spores</tissue>
    </source>
</reference>
<dbReference type="Proteomes" id="UP001516464">
    <property type="component" value="Unassembled WGS sequence"/>
</dbReference>
<proteinExistence type="predicted"/>
<accession>A0ABQ7HZM0</accession>
<sequence>MNINFEDFLQKRMKKIYDKYSDVHDNIEEDTIDVILFKNKRKKPCHIKKDFIYLGNYKKRFITGIQRYFKFYNTLKEYNTIYDKIFNSSSFYDIYYNCIDEDCI</sequence>